<evidence type="ECO:0000256" key="7">
    <source>
        <dbReference type="ARBA" id="ARBA00048062"/>
    </source>
</evidence>
<keyword evidence="10" id="KW-1185">Reference proteome</keyword>
<comment type="similarity">
    <text evidence="4">Belongs to the YigI thioesterase family.</text>
</comment>
<reference evidence="9 10" key="1">
    <citation type="submission" date="2019-08" db="EMBL/GenBank/DDBJ databases">
        <authorList>
            <person name="Khan S.A."/>
            <person name="Jeon C.O."/>
            <person name="Jeong S.E."/>
        </authorList>
    </citation>
    <scope>NUCLEOTIDE SEQUENCE [LARGE SCALE GENOMIC DNA]</scope>
    <source>
        <strain evidence="10">IMCC1728</strain>
    </source>
</reference>
<comment type="catalytic activity">
    <reaction evidence="2">
        <text>a fatty acyl-CoA + H2O = a fatty acid + CoA + H(+)</text>
        <dbReference type="Rhea" id="RHEA:16781"/>
        <dbReference type="ChEBI" id="CHEBI:15377"/>
        <dbReference type="ChEBI" id="CHEBI:15378"/>
        <dbReference type="ChEBI" id="CHEBI:28868"/>
        <dbReference type="ChEBI" id="CHEBI:57287"/>
        <dbReference type="ChEBI" id="CHEBI:77636"/>
        <dbReference type="EC" id="3.1.2.20"/>
    </reaction>
</comment>
<evidence type="ECO:0000256" key="5">
    <source>
        <dbReference type="ARBA" id="ARBA00038894"/>
    </source>
</evidence>
<comment type="caution">
    <text evidence="9">The sequence shown here is derived from an EMBL/GenBank/DDBJ whole genome shotgun (WGS) entry which is preliminary data.</text>
</comment>
<dbReference type="NCBIfam" id="TIGR00369">
    <property type="entry name" value="unchar_dom_1"/>
    <property type="match status" value="1"/>
</dbReference>
<comment type="catalytic activity">
    <reaction evidence="7">
        <text>a medium-chain fatty acyl-CoA + H2O = a medium-chain fatty acid + CoA + H(+)</text>
        <dbReference type="Rhea" id="RHEA:68184"/>
        <dbReference type="ChEBI" id="CHEBI:15377"/>
        <dbReference type="ChEBI" id="CHEBI:15378"/>
        <dbReference type="ChEBI" id="CHEBI:57287"/>
        <dbReference type="ChEBI" id="CHEBI:59558"/>
        <dbReference type="ChEBI" id="CHEBI:90546"/>
    </reaction>
</comment>
<organism evidence="9 10">
    <name type="scientific">Piscinibacter aquaticus</name>
    <dbReference type="NCBI Taxonomy" id="392597"/>
    <lineage>
        <taxon>Bacteria</taxon>
        <taxon>Pseudomonadati</taxon>
        <taxon>Pseudomonadota</taxon>
        <taxon>Betaproteobacteria</taxon>
        <taxon>Burkholderiales</taxon>
        <taxon>Sphaerotilaceae</taxon>
        <taxon>Piscinibacter</taxon>
    </lineage>
</organism>
<evidence type="ECO:0000256" key="4">
    <source>
        <dbReference type="ARBA" id="ARBA00038381"/>
    </source>
</evidence>
<evidence type="ECO:0000313" key="10">
    <source>
        <dbReference type="Proteomes" id="UP000321832"/>
    </source>
</evidence>
<dbReference type="InterPro" id="IPR006683">
    <property type="entry name" value="Thioestr_dom"/>
</dbReference>
<evidence type="ECO:0000256" key="2">
    <source>
        <dbReference type="ARBA" id="ARBA00035880"/>
    </source>
</evidence>
<keyword evidence="1" id="KW-0378">Hydrolase</keyword>
<gene>
    <name evidence="9" type="ORF">FSC37_07575</name>
</gene>
<evidence type="ECO:0000256" key="3">
    <source>
        <dbReference type="ARBA" id="ARBA00036002"/>
    </source>
</evidence>
<dbReference type="SUPFAM" id="SSF54637">
    <property type="entry name" value="Thioesterase/thiol ester dehydrase-isomerase"/>
    <property type="match status" value="1"/>
</dbReference>
<dbReference type="InterPro" id="IPR003736">
    <property type="entry name" value="PAAI_dom"/>
</dbReference>
<dbReference type="GO" id="GO:0047617">
    <property type="term" value="F:fatty acyl-CoA hydrolase activity"/>
    <property type="evidence" value="ECO:0007669"/>
    <property type="project" value="UniProtKB-EC"/>
</dbReference>
<dbReference type="EMBL" id="VOPW01000001">
    <property type="protein sequence ID" value="TXC65891.1"/>
    <property type="molecule type" value="Genomic_DNA"/>
</dbReference>
<evidence type="ECO:0000256" key="1">
    <source>
        <dbReference type="ARBA" id="ARBA00022801"/>
    </source>
</evidence>
<dbReference type="CDD" id="cd03443">
    <property type="entry name" value="PaaI_thioesterase"/>
    <property type="match status" value="1"/>
</dbReference>
<dbReference type="PANTHER" id="PTHR43240">
    <property type="entry name" value="1,4-DIHYDROXY-2-NAPHTHOYL-COA THIOESTERASE 1"/>
    <property type="match status" value="1"/>
</dbReference>
<dbReference type="EC" id="3.1.2.20" evidence="5"/>
<sequence>MADAGGPPPVTVSPEAFLAMGRDILAKQPFSILLGAQLNALAPGRCELQVTVAEHLKQQHGFVHGGVLAYLADNALTYAGGTALRVPVLTGEFKINYVRPAVGDRLVARAEAVHVGKTQAVCRCEVIAVSAAGEKLCALAQGTIVVAPGQDSQ</sequence>
<protein>
    <recommendedName>
        <fullName evidence="6">Medium/long-chain acyl-CoA thioesterase YigI</fullName>
        <ecNumber evidence="5">3.1.2.20</ecNumber>
    </recommendedName>
</protein>
<name>A0A5C6U1T4_9BURK</name>
<dbReference type="Pfam" id="PF03061">
    <property type="entry name" value="4HBT"/>
    <property type="match status" value="1"/>
</dbReference>
<dbReference type="Proteomes" id="UP000321832">
    <property type="component" value="Unassembled WGS sequence"/>
</dbReference>
<dbReference type="Gene3D" id="3.10.129.10">
    <property type="entry name" value="Hotdog Thioesterase"/>
    <property type="match status" value="1"/>
</dbReference>
<feature type="domain" description="Thioesterase" evidence="8">
    <location>
        <begin position="60"/>
        <end position="128"/>
    </location>
</feature>
<proteinExistence type="inferred from homology"/>
<comment type="catalytic activity">
    <reaction evidence="3">
        <text>a long-chain fatty acyl-CoA + H2O = a long-chain fatty acid + CoA + H(+)</text>
        <dbReference type="Rhea" id="RHEA:67680"/>
        <dbReference type="ChEBI" id="CHEBI:15377"/>
        <dbReference type="ChEBI" id="CHEBI:15378"/>
        <dbReference type="ChEBI" id="CHEBI:57287"/>
        <dbReference type="ChEBI" id="CHEBI:57560"/>
        <dbReference type="ChEBI" id="CHEBI:83139"/>
    </reaction>
</comment>
<dbReference type="PANTHER" id="PTHR43240:SF20">
    <property type="entry name" value="MEDIUM_LONG-CHAIN ACYL-COA THIOESTERASE YIGI"/>
    <property type="match status" value="1"/>
</dbReference>
<accession>A0A5C6U1T4</accession>
<dbReference type="AlphaFoldDB" id="A0A5C6U1T4"/>
<dbReference type="InterPro" id="IPR029069">
    <property type="entry name" value="HotDog_dom_sf"/>
</dbReference>
<evidence type="ECO:0000259" key="8">
    <source>
        <dbReference type="Pfam" id="PF03061"/>
    </source>
</evidence>
<evidence type="ECO:0000256" key="6">
    <source>
        <dbReference type="ARBA" id="ARBA00040062"/>
    </source>
</evidence>
<evidence type="ECO:0000313" key="9">
    <source>
        <dbReference type="EMBL" id="TXC65891.1"/>
    </source>
</evidence>